<gene>
    <name evidence="1" type="ORF">BDV95DRAFT_90017</name>
</gene>
<protein>
    <submittedName>
        <fullName evidence="1">Uncharacterized protein</fullName>
    </submittedName>
</protein>
<sequence>MFSIGIVRLLRSIGSYLRLGYLQHTIPIVAVLYSPLLEYDRSQSNEASTTHARRTRTSHTSRMMIEICEHEGCLRRGGHTGQITTLYPFPFIISVTFSPADWSIFISPALHCSLFWTPFACNVAWYESICLGFMHCMGTGTRLCRVGLRVI</sequence>
<dbReference type="EMBL" id="JAADJZ010000015">
    <property type="protein sequence ID" value="KAF2869879.1"/>
    <property type="molecule type" value="Genomic_DNA"/>
</dbReference>
<evidence type="ECO:0000313" key="1">
    <source>
        <dbReference type="EMBL" id="KAF2869879.1"/>
    </source>
</evidence>
<dbReference type="Proteomes" id="UP000481861">
    <property type="component" value="Unassembled WGS sequence"/>
</dbReference>
<reference evidence="1 2" key="1">
    <citation type="submission" date="2020-01" db="EMBL/GenBank/DDBJ databases">
        <authorList>
            <consortium name="DOE Joint Genome Institute"/>
            <person name="Haridas S."/>
            <person name="Albert R."/>
            <person name="Binder M."/>
            <person name="Bloem J."/>
            <person name="Labutti K."/>
            <person name="Salamov A."/>
            <person name="Andreopoulos B."/>
            <person name="Baker S.E."/>
            <person name="Barry K."/>
            <person name="Bills G."/>
            <person name="Bluhm B.H."/>
            <person name="Cannon C."/>
            <person name="Castanera R."/>
            <person name="Culley D.E."/>
            <person name="Daum C."/>
            <person name="Ezra D."/>
            <person name="Gonzalez J.B."/>
            <person name="Henrissat B."/>
            <person name="Kuo A."/>
            <person name="Liang C."/>
            <person name="Lipzen A."/>
            <person name="Lutzoni F."/>
            <person name="Magnuson J."/>
            <person name="Mondo S."/>
            <person name="Nolan M."/>
            <person name="Ohm R."/>
            <person name="Pangilinan J."/>
            <person name="Park H.-J.H."/>
            <person name="Ramirez L."/>
            <person name="Alfaro M."/>
            <person name="Sun H."/>
            <person name="Tritt A."/>
            <person name="Yoshinaga Y."/>
            <person name="Zwiers L.-H.L."/>
            <person name="Turgeon B.G."/>
            <person name="Goodwin S.B."/>
            <person name="Spatafora J.W."/>
            <person name="Crous P.W."/>
            <person name="Grigoriev I.V."/>
        </authorList>
    </citation>
    <scope>NUCLEOTIDE SEQUENCE [LARGE SCALE GENOMIC DNA]</scope>
    <source>
        <strain evidence="1 2">CBS 611.86</strain>
    </source>
</reference>
<evidence type="ECO:0000313" key="2">
    <source>
        <dbReference type="Proteomes" id="UP000481861"/>
    </source>
</evidence>
<keyword evidence="2" id="KW-1185">Reference proteome</keyword>
<name>A0A7C8M6G1_9PLEO</name>
<organism evidence="1 2">
    <name type="scientific">Massariosphaeria phaeospora</name>
    <dbReference type="NCBI Taxonomy" id="100035"/>
    <lineage>
        <taxon>Eukaryota</taxon>
        <taxon>Fungi</taxon>
        <taxon>Dikarya</taxon>
        <taxon>Ascomycota</taxon>
        <taxon>Pezizomycotina</taxon>
        <taxon>Dothideomycetes</taxon>
        <taxon>Pleosporomycetidae</taxon>
        <taxon>Pleosporales</taxon>
        <taxon>Pleosporales incertae sedis</taxon>
        <taxon>Massariosphaeria</taxon>
    </lineage>
</organism>
<accession>A0A7C8M6G1</accession>
<dbReference type="AlphaFoldDB" id="A0A7C8M6G1"/>
<comment type="caution">
    <text evidence="1">The sequence shown here is derived from an EMBL/GenBank/DDBJ whole genome shotgun (WGS) entry which is preliminary data.</text>
</comment>
<proteinExistence type="predicted"/>